<dbReference type="eggNOG" id="COG4892">
    <property type="taxonomic scope" value="Bacteria"/>
</dbReference>
<dbReference type="GeneID" id="93290818"/>
<reference evidence="2 3" key="1">
    <citation type="journal article" date="2005" name="Proc. Natl. Acad. Sci. U.S.A.">
        <title>Complete genome sequence of the probiotic lactic acid bacterium Lactobacillus acidophilus NCFM.</title>
        <authorList>
            <person name="Altermann E."/>
            <person name="Russell W.M."/>
            <person name="Azcarate-Peril M.A."/>
            <person name="Barrangou R."/>
            <person name="Buck B.L."/>
            <person name="McAuliffe O."/>
            <person name="Souther N."/>
            <person name="Dobson A."/>
            <person name="Duong T."/>
            <person name="Callanan M."/>
            <person name="Lick S."/>
            <person name="Hamrick A."/>
            <person name="Cano R."/>
            <person name="Klaenhammer T.R."/>
        </authorList>
    </citation>
    <scope>NUCLEOTIDE SEQUENCE [LARGE SCALE GENOMIC DNA]</scope>
    <source>
        <strain evidence="3">ATCC 700396 / NCK56 / N2 / NCFM</strain>
    </source>
</reference>
<dbReference type="AlphaFoldDB" id="Q5FMV5"/>
<keyword evidence="3" id="KW-1185">Reference proteome</keyword>
<dbReference type="PATRIC" id="fig|272621.13.peg.65"/>
<protein>
    <submittedName>
        <fullName evidence="2">Putative steroid binding protein</fullName>
    </submittedName>
</protein>
<accession>Q5FMV5</accession>
<dbReference type="Proteomes" id="UP000006381">
    <property type="component" value="Chromosome"/>
</dbReference>
<dbReference type="RefSeq" id="WP_003548562.1">
    <property type="nucleotide sequence ID" value="NC_006814.3"/>
</dbReference>
<dbReference type="EMBL" id="CP000033">
    <property type="protein sequence ID" value="AAV41969.1"/>
    <property type="molecule type" value="Genomic_DNA"/>
</dbReference>
<name>Q5FMV5_LACAC</name>
<dbReference type="InterPro" id="IPR036400">
    <property type="entry name" value="Cyt_B5-like_heme/steroid_sf"/>
</dbReference>
<evidence type="ECO:0000259" key="1">
    <source>
        <dbReference type="SMART" id="SM01117"/>
    </source>
</evidence>
<dbReference type="SUPFAM" id="SSF55856">
    <property type="entry name" value="Cytochrome b5-like heme/steroid binding domain"/>
    <property type="match status" value="1"/>
</dbReference>
<dbReference type="BioCyc" id="LACI272621:G1G49-66-MONOMER"/>
<gene>
    <name evidence="2" type="ordered locus">LBA0066</name>
</gene>
<dbReference type="HOGENOM" id="CLU_178322_0_0_9"/>
<organism evidence="3">
    <name type="scientific">Lactobacillus acidophilus (strain ATCC 700396 / NCK56 / N2 / NCFM)</name>
    <dbReference type="NCBI Taxonomy" id="272621"/>
    <lineage>
        <taxon>Bacteria</taxon>
        <taxon>Bacillati</taxon>
        <taxon>Bacillota</taxon>
        <taxon>Bacilli</taxon>
        <taxon>Lactobacillales</taxon>
        <taxon>Lactobacillaceae</taxon>
        <taxon>Lactobacillus</taxon>
    </lineage>
</organism>
<dbReference type="STRING" id="272621.LBA0066"/>
<dbReference type="OrthoDB" id="9785263at2"/>
<proteinExistence type="predicted"/>
<feature type="domain" description="Cytochrome b5 heme-binding" evidence="1">
    <location>
        <begin position="4"/>
        <end position="76"/>
    </location>
</feature>
<sequence length="76" mass="8373">MKQFTKETLSNYDGKNGRPAYIAVNGIVYDVTNNAHWVNGEHHGIRAGKDVSFDLTNTSPHGEKVLVNANQVGVYN</sequence>
<dbReference type="Pfam" id="PF00173">
    <property type="entry name" value="Cyt-b5"/>
    <property type="match status" value="1"/>
</dbReference>
<evidence type="ECO:0000313" key="2">
    <source>
        <dbReference type="EMBL" id="AAV41969.1"/>
    </source>
</evidence>
<dbReference type="Gene3D" id="3.10.120.10">
    <property type="entry name" value="Cytochrome b5-like heme/steroid binding domain"/>
    <property type="match status" value="1"/>
</dbReference>
<dbReference type="KEGG" id="lac:LBA0066"/>
<dbReference type="SMART" id="SM01117">
    <property type="entry name" value="Cyt-b5"/>
    <property type="match status" value="1"/>
</dbReference>
<evidence type="ECO:0000313" key="3">
    <source>
        <dbReference type="Proteomes" id="UP000006381"/>
    </source>
</evidence>
<dbReference type="InterPro" id="IPR001199">
    <property type="entry name" value="Cyt_B5-like_heme/steroid-bd"/>
</dbReference>